<dbReference type="InterPro" id="IPR006073">
    <property type="entry name" value="GTP-bd"/>
</dbReference>
<evidence type="ECO:0000259" key="1">
    <source>
        <dbReference type="Pfam" id="PF01926"/>
    </source>
</evidence>
<dbReference type="SUPFAM" id="SSF52540">
    <property type="entry name" value="P-loop containing nucleoside triphosphate hydrolases"/>
    <property type="match status" value="1"/>
</dbReference>
<evidence type="ECO:0000313" key="3">
    <source>
        <dbReference type="EMBL" id="GKT35305.1"/>
    </source>
</evidence>
<dbReference type="PANTHER" id="PTHR42714:SF6">
    <property type="entry name" value="TRANSLATION INITIATION FACTOR IF-2"/>
    <property type="match status" value="1"/>
</dbReference>
<sequence length="474" mass="53139">MSLVHRTHFGIFGRVNQGKSTLMNALTQQETSIIDSTAGTTADVKISHMQLHKFGPSKLFDTAGLDEIGILGEKKKKVTLDTLKQSDVAFIVVGAGNEQCFMDDFAVERDIIKTAEKLNKRIVFIVNEVSSTSDVQKALSSTSMLPSWISKSISSLHQGTKFEDAIKSRFPTYPILRINLTTKESGHEICQFIEKNLGVEFKSKIPSILPPFLSSLASSFHELHDHSVLMNIPMDDETPQARLLRPQAMTQEECLRRYISTYAFRMDLTRGRKQMALKKEGKFVEEDEKKRFQDIILQTKPSLVVTDSQAIDLVLPWMSETPDLRDVKVTTFSIAMANLMSGGRLDVFMEGLKQIHKLSSASKVLVLEACNHDRLTTICDDIGTVQIPRELNKMAPGITIDHAFGRVFPSEKLAEYDLAIHCGGCFLTPQTMTQRIVELEEAGVPLTNYGLFLGMARAPKMIKRITDPWEIEIE</sequence>
<dbReference type="Pfam" id="PF18133">
    <property type="entry name" value="HydF_tetramer"/>
    <property type="match status" value="1"/>
</dbReference>
<dbReference type="InterPro" id="IPR040644">
    <property type="entry name" value="HydF_tetramer"/>
</dbReference>
<feature type="domain" description="Hydrogen maturase F tetramerization" evidence="2">
    <location>
        <begin position="347"/>
        <end position="464"/>
    </location>
</feature>
<dbReference type="Gene3D" id="3.40.50.11410">
    <property type="match status" value="1"/>
</dbReference>
<protein>
    <submittedName>
        <fullName evidence="3">GTPase mss1/trme, putative</fullName>
    </submittedName>
</protein>
<gene>
    <name evidence="3" type="ORF">ADUPG1_008489</name>
</gene>
<evidence type="ECO:0000259" key="2">
    <source>
        <dbReference type="Pfam" id="PF18133"/>
    </source>
</evidence>
<feature type="domain" description="G" evidence="1">
    <location>
        <begin position="9"/>
        <end position="127"/>
    </location>
</feature>
<accession>A0ABQ5KW99</accession>
<organism evidence="3 4">
    <name type="scientific">Aduncisulcus paluster</name>
    <dbReference type="NCBI Taxonomy" id="2918883"/>
    <lineage>
        <taxon>Eukaryota</taxon>
        <taxon>Metamonada</taxon>
        <taxon>Carpediemonas-like organisms</taxon>
        <taxon>Aduncisulcus</taxon>
    </lineage>
</organism>
<dbReference type="InterPro" id="IPR027417">
    <property type="entry name" value="P-loop_NTPase"/>
</dbReference>
<name>A0ABQ5KW99_9EUKA</name>
<keyword evidence="4" id="KW-1185">Reference proteome</keyword>
<dbReference type="PANTHER" id="PTHR42714">
    <property type="entry name" value="TRNA MODIFICATION GTPASE GTPBP3"/>
    <property type="match status" value="1"/>
</dbReference>
<reference evidence="3" key="1">
    <citation type="submission" date="2022-03" db="EMBL/GenBank/DDBJ databases">
        <title>Draft genome sequence of Aduncisulcus paluster, a free-living microaerophilic Fornicata.</title>
        <authorList>
            <person name="Yuyama I."/>
            <person name="Kume K."/>
            <person name="Tamura T."/>
            <person name="Inagaki Y."/>
            <person name="Hashimoto T."/>
        </authorList>
    </citation>
    <scope>NUCLEOTIDE SEQUENCE</scope>
    <source>
        <strain evidence="3">NY0171</strain>
    </source>
</reference>
<dbReference type="Gene3D" id="3.40.50.300">
    <property type="entry name" value="P-loop containing nucleotide triphosphate hydrolases"/>
    <property type="match status" value="1"/>
</dbReference>
<dbReference type="Proteomes" id="UP001057375">
    <property type="component" value="Unassembled WGS sequence"/>
</dbReference>
<dbReference type="EMBL" id="BQXS01010963">
    <property type="protein sequence ID" value="GKT35305.1"/>
    <property type="molecule type" value="Genomic_DNA"/>
</dbReference>
<dbReference type="Gene3D" id="3.40.50.11420">
    <property type="match status" value="1"/>
</dbReference>
<evidence type="ECO:0000313" key="4">
    <source>
        <dbReference type="Proteomes" id="UP001057375"/>
    </source>
</evidence>
<proteinExistence type="predicted"/>
<dbReference type="Pfam" id="PF01926">
    <property type="entry name" value="MMR_HSR1"/>
    <property type="match status" value="1"/>
</dbReference>
<comment type="caution">
    <text evidence="3">The sequence shown here is derived from an EMBL/GenBank/DDBJ whole genome shotgun (WGS) entry which is preliminary data.</text>
</comment>